<evidence type="ECO:0000256" key="1">
    <source>
        <dbReference type="SAM" id="MobiDB-lite"/>
    </source>
</evidence>
<dbReference type="KEGG" id="fbe:FF125_05080"/>
<organism evidence="2 3">
    <name type="scientific">Aureibaculum algae</name>
    <dbReference type="NCBI Taxonomy" id="2584122"/>
    <lineage>
        <taxon>Bacteria</taxon>
        <taxon>Pseudomonadati</taxon>
        <taxon>Bacteroidota</taxon>
        <taxon>Flavobacteriia</taxon>
        <taxon>Flavobacteriales</taxon>
        <taxon>Flavobacteriaceae</taxon>
        <taxon>Aureibaculum</taxon>
    </lineage>
</organism>
<dbReference type="RefSeq" id="WP_138948763.1">
    <property type="nucleotide sequence ID" value="NZ_CP040749.1"/>
</dbReference>
<reference evidence="2 3" key="1">
    <citation type="submission" date="2019-05" db="EMBL/GenBank/DDBJ databases">
        <title>Algicella ahnfeltiae gen. nov., sp. nov., a novel marine bacterium of the family Flavobacteriaceae isolated from a red alga.</title>
        <authorList>
            <person name="Nedashkovskaya O.I."/>
            <person name="Kukhlevskiy A.D."/>
            <person name="Kim S.-G."/>
            <person name="Zhukova N.V."/>
            <person name="Mikhailov V.V."/>
        </authorList>
    </citation>
    <scope>NUCLEOTIDE SEQUENCE [LARGE SCALE GENOMIC DNA]</scope>
    <source>
        <strain evidence="2 3">10Alg115</strain>
    </source>
</reference>
<gene>
    <name evidence="2" type="ORF">FF125_05080</name>
</gene>
<evidence type="ECO:0000313" key="3">
    <source>
        <dbReference type="Proteomes" id="UP000306229"/>
    </source>
</evidence>
<dbReference type="OrthoDB" id="1446361at2"/>
<dbReference type="EMBL" id="CP040749">
    <property type="protein sequence ID" value="QCX37840.1"/>
    <property type="molecule type" value="Genomic_DNA"/>
</dbReference>
<dbReference type="AlphaFoldDB" id="A0A5B7TNN8"/>
<keyword evidence="3" id="KW-1185">Reference proteome</keyword>
<accession>A0A5B7TNN8</accession>
<name>A0A5B7TNN8_9FLAO</name>
<feature type="region of interest" description="Disordered" evidence="1">
    <location>
        <begin position="77"/>
        <end position="99"/>
    </location>
</feature>
<protein>
    <submittedName>
        <fullName evidence="2">Uncharacterized protein</fullName>
    </submittedName>
</protein>
<dbReference type="Proteomes" id="UP000306229">
    <property type="component" value="Chromosome"/>
</dbReference>
<proteinExistence type="predicted"/>
<sequence>MEKNNEEELTYVLFGAEAIQIYNISLSMLLSSVHLVYKVSAYNDVKSFVNESKRWDGFIEITKDDYITLKKKLVDKPSSDGNHIKSKKKRKPSFFNFFK</sequence>
<evidence type="ECO:0000313" key="2">
    <source>
        <dbReference type="EMBL" id="QCX37840.1"/>
    </source>
</evidence>